<proteinExistence type="predicted"/>
<dbReference type="AlphaFoldDB" id="A0A839UAV8"/>
<sequence>MTILTEDRNAGTSWFRTVLSSIAEIANCLSAAKECALAIENRRTPPASALQTLGIDPASLKDVFKRS</sequence>
<dbReference type="EMBL" id="JACHXN010000010">
    <property type="protein sequence ID" value="MBB3147013.1"/>
    <property type="molecule type" value="Genomic_DNA"/>
</dbReference>
<comment type="caution">
    <text evidence="1">The sequence shown here is derived from an EMBL/GenBank/DDBJ whole genome shotgun (WGS) entry which is preliminary data.</text>
</comment>
<evidence type="ECO:0000313" key="1">
    <source>
        <dbReference type="EMBL" id="MBB3147013.1"/>
    </source>
</evidence>
<evidence type="ECO:0000313" key="2">
    <source>
        <dbReference type="Proteomes" id="UP000554520"/>
    </source>
</evidence>
<dbReference type="Proteomes" id="UP000554520">
    <property type="component" value="Unassembled WGS sequence"/>
</dbReference>
<name>A0A839UAV8_9HYPH</name>
<gene>
    <name evidence="1" type="ORF">FHS21_003429</name>
</gene>
<protein>
    <submittedName>
        <fullName evidence="1">Uncharacterized protein</fullName>
    </submittedName>
</protein>
<dbReference type="RefSeq" id="WP_183663065.1">
    <property type="nucleotide sequence ID" value="NZ_JACHXN010000010.1"/>
</dbReference>
<organism evidence="1 2">
    <name type="scientific">Phyllobacterium trifolii</name>
    <dbReference type="NCBI Taxonomy" id="300193"/>
    <lineage>
        <taxon>Bacteria</taxon>
        <taxon>Pseudomonadati</taxon>
        <taxon>Pseudomonadota</taxon>
        <taxon>Alphaproteobacteria</taxon>
        <taxon>Hyphomicrobiales</taxon>
        <taxon>Phyllobacteriaceae</taxon>
        <taxon>Phyllobacterium</taxon>
    </lineage>
</organism>
<keyword evidence="2" id="KW-1185">Reference proteome</keyword>
<accession>A0A839UAV8</accession>
<reference evidence="1 2" key="1">
    <citation type="submission" date="2020-08" db="EMBL/GenBank/DDBJ databases">
        <title>Genomic Encyclopedia of Type Strains, Phase III (KMG-III): the genomes of soil and plant-associated and newly described type strains.</title>
        <authorList>
            <person name="Whitman W."/>
        </authorList>
    </citation>
    <scope>NUCLEOTIDE SEQUENCE [LARGE SCALE GENOMIC DNA]</scope>
    <source>
        <strain evidence="1 2">CECT 7015</strain>
    </source>
</reference>